<dbReference type="AlphaFoldDB" id="A0A1I8AMU8"/>
<feature type="region of interest" description="Disordered" evidence="1">
    <location>
        <begin position="151"/>
        <end position="202"/>
    </location>
</feature>
<dbReference type="WBParaSite" id="L893_g7063.t1">
    <property type="protein sequence ID" value="L893_g7063.t1"/>
    <property type="gene ID" value="L893_g7063"/>
</dbReference>
<sequence>MEVEAADLFEQRGVRSHREKKFFRKRKVACGPDLLQKHCIYEQSFQEVGNYLMNEIPNENIFPGDAAVKDLELDPFAAPSFYALYSLNKKKRWMVEKLMSEDVESYQTETLRVSAASLAITALDTRYYAMGQAWYYMKELAARSHHSYRKGEEIHESSRNGRLDQYLRPENPPARRRGRRLKKRPYPERDPDDVLANRSETA</sequence>
<organism evidence="2 3">
    <name type="scientific">Steinernema glaseri</name>
    <dbReference type="NCBI Taxonomy" id="37863"/>
    <lineage>
        <taxon>Eukaryota</taxon>
        <taxon>Metazoa</taxon>
        <taxon>Ecdysozoa</taxon>
        <taxon>Nematoda</taxon>
        <taxon>Chromadorea</taxon>
        <taxon>Rhabditida</taxon>
        <taxon>Tylenchina</taxon>
        <taxon>Panagrolaimomorpha</taxon>
        <taxon>Strongyloidoidea</taxon>
        <taxon>Steinernematidae</taxon>
        <taxon>Steinernema</taxon>
    </lineage>
</organism>
<evidence type="ECO:0000313" key="2">
    <source>
        <dbReference type="Proteomes" id="UP000095287"/>
    </source>
</evidence>
<accession>A0A1I8AMU8</accession>
<evidence type="ECO:0000313" key="3">
    <source>
        <dbReference type="WBParaSite" id="L893_g7063.t1"/>
    </source>
</evidence>
<dbReference type="Proteomes" id="UP000095287">
    <property type="component" value="Unplaced"/>
</dbReference>
<feature type="compositionally biased region" description="Basic and acidic residues" evidence="1">
    <location>
        <begin position="151"/>
        <end position="167"/>
    </location>
</feature>
<name>A0A1I8AMU8_9BILA</name>
<reference evidence="3" key="1">
    <citation type="submission" date="2016-11" db="UniProtKB">
        <authorList>
            <consortium name="WormBaseParasite"/>
        </authorList>
    </citation>
    <scope>IDENTIFICATION</scope>
</reference>
<proteinExistence type="predicted"/>
<feature type="compositionally biased region" description="Basic residues" evidence="1">
    <location>
        <begin position="174"/>
        <end position="184"/>
    </location>
</feature>
<evidence type="ECO:0000256" key="1">
    <source>
        <dbReference type="SAM" id="MobiDB-lite"/>
    </source>
</evidence>
<keyword evidence="2" id="KW-1185">Reference proteome</keyword>
<protein>
    <submittedName>
        <fullName evidence="3">Ras-GEF domain-containing protein</fullName>
    </submittedName>
</protein>